<name>A0AC61RCR4_9BACT</name>
<comment type="caution">
    <text evidence="1">The sequence shown here is derived from an EMBL/GenBank/DDBJ whole genome shotgun (WGS) entry which is preliminary data.</text>
</comment>
<dbReference type="EMBL" id="SRYB01000014">
    <property type="protein sequence ID" value="TGY78325.1"/>
    <property type="molecule type" value="Genomic_DNA"/>
</dbReference>
<evidence type="ECO:0000313" key="1">
    <source>
        <dbReference type="EMBL" id="TGY78325.1"/>
    </source>
</evidence>
<protein>
    <submittedName>
        <fullName evidence="1">HTH domain-containing protein</fullName>
    </submittedName>
</protein>
<dbReference type="Proteomes" id="UP000306319">
    <property type="component" value="Unassembled WGS sequence"/>
</dbReference>
<reference evidence="1" key="1">
    <citation type="submission" date="2019-04" db="EMBL/GenBank/DDBJ databases">
        <title>Microbes associate with the intestines of laboratory mice.</title>
        <authorList>
            <person name="Navarre W."/>
            <person name="Wong E."/>
            <person name="Huang K."/>
            <person name="Tropini C."/>
            <person name="Ng K."/>
            <person name="Yu B."/>
        </authorList>
    </citation>
    <scope>NUCLEOTIDE SEQUENCE</scope>
    <source>
        <strain evidence="1">NM04_E33</strain>
    </source>
</reference>
<keyword evidence="2" id="KW-1185">Reference proteome</keyword>
<accession>A0AC61RCR4</accession>
<organism evidence="1 2">
    <name type="scientific">Lepagella muris</name>
    <dbReference type="NCBI Taxonomy" id="3032870"/>
    <lineage>
        <taxon>Bacteria</taxon>
        <taxon>Pseudomonadati</taxon>
        <taxon>Bacteroidota</taxon>
        <taxon>Bacteroidia</taxon>
        <taxon>Bacteroidales</taxon>
        <taxon>Muribaculaceae</taxon>
        <taxon>Lepagella</taxon>
    </lineage>
</organism>
<sequence>MQYNTTPKRITLANQQAYYDAIAASTSAGESTPFIEFMLGEVLAALTRGEADNVNNAVEFVPIKLQGKFPNNIPNIFPNKIRSQYPQVSEVAWHIASLLNNTPGASADLIGEALGISGRMVRNHIATLRKLAVIERIGSNKSGYWKVNRIDEEGDEV</sequence>
<evidence type="ECO:0000313" key="2">
    <source>
        <dbReference type="Proteomes" id="UP000306319"/>
    </source>
</evidence>
<gene>
    <name evidence="1" type="ORF">E5331_10605</name>
</gene>
<proteinExistence type="predicted"/>